<dbReference type="EMBL" id="BAAAMU010000026">
    <property type="protein sequence ID" value="GAA1638635.1"/>
    <property type="molecule type" value="Genomic_DNA"/>
</dbReference>
<name>A0ABP4RBF8_9ACTN</name>
<dbReference type="PROSITE" id="PS50837">
    <property type="entry name" value="NACHT"/>
    <property type="match status" value="1"/>
</dbReference>
<sequence length="795" mass="84666">MAKSDGPQRRRRLGALALTVLLLGVGFGLAAILQRQGLQTAANWAQLASIVFAAAPSLPLIIRAWRPPGVHEQAVCSREQLDQAQQILARLVLKQWREEIGIRRLDDPAPLAVRWRLTELPVMDHPGHLVRPMTLQSLLARGRPRFTGRTDRISDLAAAFRGLTRRRLVIAGDPGMGKTTLAVLLLRRLLQHPLPGEPVPVMVPLTGWDPATERFRDWLARGLAETYPALCSPALGPDLPRALVTERRVLPILDGLDELPEPLRPQVLSALNDTFMDPLILTCRMTEYRAAVHSPGGDVLTAAAVIEPRPLRPADAAAYLTRVLPPRPAGAWPALLDVLARDSTAPLTRALATPLTLWLVRRVYVDTGTDPAPLLSPGRFTTPGEITDHLFDHLVQAVITTNRPHHLADAQPHHPFRPHRSWAPEDARRWLSFLAEHLDTGDTTDLAWWRVHQTLPRRTLRLLIAIIGGLTYGLAFGLAFGSEGGAAYGITFGVAGGLTVALLHWPATSTPTGPNAEPAYADLRLRGRIRSLFGHLAARLAFGLVFGLMGGLVGWLAGGLVPGSAGGRVVGLSSGLVPGLMGGLVVALAGGLAFGLSEWAKNSQASETAQTPPDSLRSDLRTALLNALAFGLTGGLAGGLVVGVTSGPAVGLAVGLAFGLTVGLSFGRTVWLVSGLAGACAGGLAGGLTSELSVGLAVGLMSGLASGLAGGLASSSVIYLITLTCLAVRRRTPVRLMAFLQDAHRLGLLRQTGAVYQFRHIDLQKRLAALRTSPPKRHAIRAPYATDRAADDTPH</sequence>
<dbReference type="SUPFAM" id="SSF52540">
    <property type="entry name" value="P-loop containing nucleoside triphosphate hydrolases"/>
    <property type="match status" value="1"/>
</dbReference>
<feature type="transmembrane region" description="Helical" evidence="1">
    <location>
        <begin position="707"/>
        <end position="728"/>
    </location>
</feature>
<feature type="transmembrane region" description="Helical" evidence="1">
    <location>
        <begin position="460"/>
        <end position="480"/>
    </location>
</feature>
<feature type="transmembrane region" description="Helical" evidence="1">
    <location>
        <begin position="576"/>
        <end position="596"/>
    </location>
</feature>
<dbReference type="InterPro" id="IPR027417">
    <property type="entry name" value="P-loop_NTPase"/>
</dbReference>
<keyword evidence="4" id="KW-1185">Reference proteome</keyword>
<keyword evidence="1" id="KW-0472">Membrane</keyword>
<accession>A0ABP4RBF8</accession>
<reference evidence="4" key="1">
    <citation type="journal article" date="2019" name="Int. J. Syst. Evol. Microbiol.">
        <title>The Global Catalogue of Microorganisms (GCM) 10K type strain sequencing project: providing services to taxonomists for standard genome sequencing and annotation.</title>
        <authorList>
            <consortium name="The Broad Institute Genomics Platform"/>
            <consortium name="The Broad Institute Genome Sequencing Center for Infectious Disease"/>
            <person name="Wu L."/>
            <person name="Ma J."/>
        </authorList>
    </citation>
    <scope>NUCLEOTIDE SEQUENCE [LARGE SCALE GENOMIC DNA]</scope>
    <source>
        <strain evidence="4">JCM 13929</strain>
    </source>
</reference>
<dbReference type="Gene3D" id="3.40.50.300">
    <property type="entry name" value="P-loop containing nucleotide triphosphate hydrolases"/>
    <property type="match status" value="1"/>
</dbReference>
<keyword evidence="1" id="KW-1133">Transmembrane helix</keyword>
<feature type="transmembrane region" description="Helical" evidence="1">
    <location>
        <begin position="536"/>
        <end position="556"/>
    </location>
</feature>
<evidence type="ECO:0000313" key="3">
    <source>
        <dbReference type="EMBL" id="GAA1638635.1"/>
    </source>
</evidence>
<feature type="transmembrane region" description="Helical" evidence="1">
    <location>
        <begin position="12"/>
        <end position="32"/>
    </location>
</feature>
<dbReference type="InterPro" id="IPR007111">
    <property type="entry name" value="NACHT_NTPase"/>
</dbReference>
<feature type="transmembrane region" description="Helical" evidence="1">
    <location>
        <begin position="486"/>
        <end position="505"/>
    </location>
</feature>
<organism evidence="3 4">
    <name type="scientific">Nonomuraea maheshkhaliensis</name>
    <dbReference type="NCBI Taxonomy" id="419590"/>
    <lineage>
        <taxon>Bacteria</taxon>
        <taxon>Bacillati</taxon>
        <taxon>Actinomycetota</taxon>
        <taxon>Actinomycetes</taxon>
        <taxon>Streptosporangiales</taxon>
        <taxon>Streptosporangiaceae</taxon>
        <taxon>Nonomuraea</taxon>
    </lineage>
</organism>
<feature type="transmembrane region" description="Helical" evidence="1">
    <location>
        <begin position="623"/>
        <end position="643"/>
    </location>
</feature>
<gene>
    <name evidence="3" type="ORF">GCM10009733_039720</name>
</gene>
<feature type="transmembrane region" description="Helical" evidence="1">
    <location>
        <begin position="44"/>
        <end position="62"/>
    </location>
</feature>
<feature type="domain" description="NACHT" evidence="2">
    <location>
        <begin position="166"/>
        <end position="275"/>
    </location>
</feature>
<dbReference type="Pfam" id="PF05729">
    <property type="entry name" value="NACHT"/>
    <property type="match status" value="1"/>
</dbReference>
<proteinExistence type="predicted"/>
<comment type="caution">
    <text evidence="3">The sequence shown here is derived from an EMBL/GenBank/DDBJ whole genome shotgun (WGS) entry which is preliminary data.</text>
</comment>
<dbReference type="Proteomes" id="UP001500064">
    <property type="component" value="Unassembled WGS sequence"/>
</dbReference>
<dbReference type="RefSeq" id="WP_346106712.1">
    <property type="nucleotide sequence ID" value="NZ_BAAAMU010000026.1"/>
</dbReference>
<feature type="transmembrane region" description="Helical" evidence="1">
    <location>
        <begin position="679"/>
        <end position="701"/>
    </location>
</feature>
<keyword evidence="1" id="KW-0812">Transmembrane</keyword>
<feature type="transmembrane region" description="Helical" evidence="1">
    <location>
        <begin position="649"/>
        <end position="667"/>
    </location>
</feature>
<evidence type="ECO:0000259" key="2">
    <source>
        <dbReference type="PROSITE" id="PS50837"/>
    </source>
</evidence>
<evidence type="ECO:0000313" key="4">
    <source>
        <dbReference type="Proteomes" id="UP001500064"/>
    </source>
</evidence>
<protein>
    <submittedName>
        <fullName evidence="3">NACHT domain-containing protein</fullName>
    </submittedName>
</protein>
<evidence type="ECO:0000256" key="1">
    <source>
        <dbReference type="SAM" id="Phobius"/>
    </source>
</evidence>